<evidence type="ECO:0000313" key="6">
    <source>
        <dbReference type="Proteomes" id="UP000238348"/>
    </source>
</evidence>
<dbReference type="OrthoDB" id="9794638at2"/>
<evidence type="ECO:0000313" key="5">
    <source>
        <dbReference type="EMBL" id="AUX41678.1"/>
    </source>
</evidence>
<evidence type="ECO:0000256" key="3">
    <source>
        <dbReference type="ARBA" id="ARBA00038054"/>
    </source>
</evidence>
<gene>
    <name evidence="5" type="ORF">SOCE26_031000</name>
</gene>
<dbReference type="SUPFAM" id="SSF50475">
    <property type="entry name" value="FMN-binding split barrel"/>
    <property type="match status" value="1"/>
</dbReference>
<reference evidence="5 6" key="1">
    <citation type="submission" date="2015-09" db="EMBL/GenBank/DDBJ databases">
        <title>Sorangium comparison.</title>
        <authorList>
            <person name="Zaburannyi N."/>
            <person name="Bunk B."/>
            <person name="Overmann J."/>
            <person name="Mueller R."/>
        </authorList>
    </citation>
    <scope>NUCLEOTIDE SEQUENCE [LARGE SCALE GENOMIC DNA]</scope>
    <source>
        <strain evidence="5 6">So ce26</strain>
    </source>
</reference>
<dbReference type="PANTHER" id="PTHR43567:SF1">
    <property type="entry name" value="FLAVOREDOXIN"/>
    <property type="match status" value="1"/>
</dbReference>
<name>A0A2L0EQT5_SORCE</name>
<dbReference type="GO" id="GO:0016646">
    <property type="term" value="F:oxidoreductase activity, acting on the CH-NH group of donors, NAD or NADP as acceptor"/>
    <property type="evidence" value="ECO:0007669"/>
    <property type="project" value="UniProtKB-ARBA"/>
</dbReference>
<dbReference type="Pfam" id="PF01613">
    <property type="entry name" value="Flavin_Reduct"/>
    <property type="match status" value="1"/>
</dbReference>
<dbReference type="AlphaFoldDB" id="A0A2L0EQT5"/>
<evidence type="ECO:0000259" key="4">
    <source>
        <dbReference type="SMART" id="SM00903"/>
    </source>
</evidence>
<dbReference type="InterPro" id="IPR052174">
    <property type="entry name" value="Flavoredoxin"/>
</dbReference>
<feature type="domain" description="Flavin reductase like" evidence="4">
    <location>
        <begin position="27"/>
        <end position="179"/>
    </location>
</feature>
<dbReference type="GO" id="GO:0010181">
    <property type="term" value="F:FMN binding"/>
    <property type="evidence" value="ECO:0007669"/>
    <property type="project" value="InterPro"/>
</dbReference>
<sequence length="214" mass="23613">MRTSTERGAPRVKVHAKKDFPVAEIRRLLEPGPIVLVSSAWRRETNIMTMGWHTVMEFTPSLVGCVISSANHSFDLIRRSKACVINLPNMDLAETVVRIGNCSGRDTDKLSAFGLTPLPGTAVGAPLIAECHASFECRLVDARLVKTYNFFVFEVVKAHAATTPRYPRTIHYRGDGVFMLSGRARGGIAGSFVLTCCDLARRASRRNRQAEEPP</sequence>
<dbReference type="Gene3D" id="2.30.110.10">
    <property type="entry name" value="Electron Transport, Fmn-binding Protein, Chain A"/>
    <property type="match status" value="1"/>
</dbReference>
<dbReference type="SMART" id="SM00903">
    <property type="entry name" value="Flavin_Reduct"/>
    <property type="match status" value="1"/>
</dbReference>
<dbReference type="InterPro" id="IPR002563">
    <property type="entry name" value="Flavin_Rdtase-like_dom"/>
</dbReference>
<protein>
    <submittedName>
        <fullName evidence="5">Flavin reductase</fullName>
    </submittedName>
</protein>
<dbReference type="InterPro" id="IPR012349">
    <property type="entry name" value="Split_barrel_FMN-bd"/>
</dbReference>
<proteinExistence type="inferred from homology"/>
<evidence type="ECO:0000256" key="2">
    <source>
        <dbReference type="ARBA" id="ARBA00022630"/>
    </source>
</evidence>
<keyword evidence="2" id="KW-0285">Flavoprotein</keyword>
<dbReference type="PANTHER" id="PTHR43567">
    <property type="entry name" value="FLAVOREDOXIN-RELATED-RELATED"/>
    <property type="match status" value="1"/>
</dbReference>
<evidence type="ECO:0000256" key="1">
    <source>
        <dbReference type="ARBA" id="ARBA00001917"/>
    </source>
</evidence>
<comment type="similarity">
    <text evidence="3">Belongs to the flavoredoxin family.</text>
</comment>
<comment type="cofactor">
    <cofactor evidence="1">
        <name>FMN</name>
        <dbReference type="ChEBI" id="CHEBI:58210"/>
    </cofactor>
</comment>
<dbReference type="RefSeq" id="WP_104980203.1">
    <property type="nucleotide sequence ID" value="NZ_CP012673.1"/>
</dbReference>
<dbReference type="EMBL" id="CP012673">
    <property type="protein sequence ID" value="AUX41678.1"/>
    <property type="molecule type" value="Genomic_DNA"/>
</dbReference>
<organism evidence="5 6">
    <name type="scientific">Sorangium cellulosum</name>
    <name type="common">Polyangium cellulosum</name>
    <dbReference type="NCBI Taxonomy" id="56"/>
    <lineage>
        <taxon>Bacteria</taxon>
        <taxon>Pseudomonadati</taxon>
        <taxon>Myxococcota</taxon>
        <taxon>Polyangia</taxon>
        <taxon>Polyangiales</taxon>
        <taxon>Polyangiaceae</taxon>
        <taxon>Sorangium</taxon>
    </lineage>
</organism>
<accession>A0A2L0EQT5</accession>
<dbReference type="Proteomes" id="UP000238348">
    <property type="component" value="Chromosome"/>
</dbReference>